<evidence type="ECO:0000313" key="2">
    <source>
        <dbReference type="Proteomes" id="UP001500975"/>
    </source>
</evidence>
<dbReference type="Proteomes" id="UP001500975">
    <property type="component" value="Unassembled WGS sequence"/>
</dbReference>
<gene>
    <name evidence="1" type="ORF">GCM10023165_21820</name>
</gene>
<evidence type="ECO:0000313" key="1">
    <source>
        <dbReference type="EMBL" id="GAA4341272.1"/>
    </source>
</evidence>
<organism evidence="1 2">
    <name type="scientific">Variovorax defluvii</name>
    <dbReference type="NCBI Taxonomy" id="913761"/>
    <lineage>
        <taxon>Bacteria</taxon>
        <taxon>Pseudomonadati</taxon>
        <taxon>Pseudomonadota</taxon>
        <taxon>Betaproteobacteria</taxon>
        <taxon>Burkholderiales</taxon>
        <taxon>Comamonadaceae</taxon>
        <taxon>Variovorax</taxon>
    </lineage>
</organism>
<keyword evidence="2" id="KW-1185">Reference proteome</keyword>
<name>A0ABP8HMB7_9BURK</name>
<comment type="caution">
    <text evidence="1">The sequence shown here is derived from an EMBL/GenBank/DDBJ whole genome shotgun (WGS) entry which is preliminary data.</text>
</comment>
<reference evidence="2" key="1">
    <citation type="journal article" date="2019" name="Int. J. Syst. Evol. Microbiol.">
        <title>The Global Catalogue of Microorganisms (GCM) 10K type strain sequencing project: providing services to taxonomists for standard genome sequencing and annotation.</title>
        <authorList>
            <consortium name="The Broad Institute Genomics Platform"/>
            <consortium name="The Broad Institute Genome Sequencing Center for Infectious Disease"/>
            <person name="Wu L."/>
            <person name="Ma J."/>
        </authorList>
    </citation>
    <scope>NUCLEOTIDE SEQUENCE [LARGE SCALE GENOMIC DNA]</scope>
    <source>
        <strain evidence="2">JCM 17804</strain>
    </source>
</reference>
<accession>A0ABP8HMB7</accession>
<dbReference type="EMBL" id="BAABGJ010000019">
    <property type="protein sequence ID" value="GAA4341272.1"/>
    <property type="molecule type" value="Genomic_DNA"/>
</dbReference>
<protein>
    <recommendedName>
        <fullName evidence="3">Secreted protein</fullName>
    </recommendedName>
</protein>
<proteinExistence type="predicted"/>
<evidence type="ECO:0008006" key="3">
    <source>
        <dbReference type="Google" id="ProtNLM"/>
    </source>
</evidence>
<sequence>MKARIELGALLSASVIGICVPAEAQTRQSSAPPTVAEQQEADWRVIAARCGTPAFEKGFYKESRAAVAAGLVNKNRPPAEVEKTVEALRRSPFVLVASNADCPNQLAQLRELQKTRKVVRTGRTQQRR</sequence>